<feature type="compositionally biased region" description="Low complexity" evidence="1">
    <location>
        <begin position="17"/>
        <end position="28"/>
    </location>
</feature>
<dbReference type="RefSeq" id="WP_246112576.1">
    <property type="nucleotide sequence ID" value="NZ_SJPK01000003.1"/>
</dbReference>
<accession>A0A5C5YDC2</accession>
<organism evidence="2 3">
    <name type="scientific">Allorhodopirellula solitaria</name>
    <dbReference type="NCBI Taxonomy" id="2527987"/>
    <lineage>
        <taxon>Bacteria</taxon>
        <taxon>Pseudomonadati</taxon>
        <taxon>Planctomycetota</taxon>
        <taxon>Planctomycetia</taxon>
        <taxon>Pirellulales</taxon>
        <taxon>Pirellulaceae</taxon>
        <taxon>Allorhodopirellula</taxon>
    </lineage>
</organism>
<evidence type="ECO:0000313" key="2">
    <source>
        <dbReference type="EMBL" id="TWT73094.1"/>
    </source>
</evidence>
<name>A0A5C5YDC2_9BACT</name>
<proteinExistence type="predicted"/>
<evidence type="ECO:0000256" key="1">
    <source>
        <dbReference type="SAM" id="MobiDB-lite"/>
    </source>
</evidence>
<dbReference type="EMBL" id="SJPK01000003">
    <property type="protein sequence ID" value="TWT73094.1"/>
    <property type="molecule type" value="Genomic_DNA"/>
</dbReference>
<sequence>MTQRPTLSRPTRHAAMTTDSDSDLPTLDPPGSIVVLGTTPVGVEAALYGRFLGYNVTLIAAVDAWTSERPDAGRIGPTFQDDWFARHWLGEQSIASRWDDAMPMMPDQCLSPLATEAIAAQRDEEASALPISMRQWIQDGLQAILETDLLRGRCFADTFVESMALADVSVDEEGASEADSNGGADESDDEIPPDFVLTLRGEPIGKDGNGSLQCECIIVADVPLDSTEREFDLPADYFFEIASADHSRADDEIRAGWRRITEIYAQLAGRAELDLYRPRRL</sequence>
<keyword evidence="3" id="KW-1185">Reference proteome</keyword>
<dbReference type="AlphaFoldDB" id="A0A5C5YDC2"/>
<comment type="caution">
    <text evidence="2">The sequence shown here is derived from an EMBL/GenBank/DDBJ whole genome shotgun (WGS) entry which is preliminary data.</text>
</comment>
<protein>
    <submittedName>
        <fullName evidence="2">Uncharacterized protein</fullName>
    </submittedName>
</protein>
<dbReference type="InterPro" id="IPR036188">
    <property type="entry name" value="FAD/NAD-bd_sf"/>
</dbReference>
<feature type="region of interest" description="Disordered" evidence="1">
    <location>
        <begin position="1"/>
        <end position="28"/>
    </location>
</feature>
<evidence type="ECO:0000313" key="3">
    <source>
        <dbReference type="Proteomes" id="UP000318053"/>
    </source>
</evidence>
<dbReference type="Proteomes" id="UP000318053">
    <property type="component" value="Unassembled WGS sequence"/>
</dbReference>
<feature type="region of interest" description="Disordered" evidence="1">
    <location>
        <begin position="170"/>
        <end position="193"/>
    </location>
</feature>
<dbReference type="SUPFAM" id="SSF51905">
    <property type="entry name" value="FAD/NAD(P)-binding domain"/>
    <property type="match status" value="1"/>
</dbReference>
<gene>
    <name evidence="2" type="ORF">CA85_15610</name>
</gene>
<reference evidence="2 3" key="1">
    <citation type="submission" date="2019-02" db="EMBL/GenBank/DDBJ databases">
        <title>Deep-cultivation of Planctomycetes and their phenomic and genomic characterization uncovers novel biology.</title>
        <authorList>
            <person name="Wiegand S."/>
            <person name="Jogler M."/>
            <person name="Boedeker C."/>
            <person name="Pinto D."/>
            <person name="Vollmers J."/>
            <person name="Rivas-Marin E."/>
            <person name="Kohn T."/>
            <person name="Peeters S.H."/>
            <person name="Heuer A."/>
            <person name="Rast P."/>
            <person name="Oberbeckmann S."/>
            <person name="Bunk B."/>
            <person name="Jeske O."/>
            <person name="Meyerdierks A."/>
            <person name="Storesund J.E."/>
            <person name="Kallscheuer N."/>
            <person name="Luecker S."/>
            <person name="Lage O.M."/>
            <person name="Pohl T."/>
            <person name="Merkel B.J."/>
            <person name="Hornburger P."/>
            <person name="Mueller R.-W."/>
            <person name="Bruemmer F."/>
            <person name="Labrenz M."/>
            <person name="Spormann A.M."/>
            <person name="Op Den Camp H."/>
            <person name="Overmann J."/>
            <person name="Amann R."/>
            <person name="Jetten M.S.M."/>
            <person name="Mascher T."/>
            <person name="Medema M.H."/>
            <person name="Devos D.P."/>
            <person name="Kaster A.-K."/>
            <person name="Ovreas L."/>
            <person name="Rohde M."/>
            <person name="Galperin M.Y."/>
            <person name="Jogler C."/>
        </authorList>
    </citation>
    <scope>NUCLEOTIDE SEQUENCE [LARGE SCALE GENOMIC DNA]</scope>
    <source>
        <strain evidence="2 3">CA85</strain>
    </source>
</reference>